<dbReference type="AlphaFoldDB" id="A0AAV4RQ60"/>
<evidence type="ECO:0000313" key="2">
    <source>
        <dbReference type="Proteomes" id="UP001054945"/>
    </source>
</evidence>
<accession>A0AAV4RQ60</accession>
<gene>
    <name evidence="1" type="ORF">CEXT_237661</name>
</gene>
<name>A0AAV4RQ60_CAEEX</name>
<keyword evidence="2" id="KW-1185">Reference proteome</keyword>
<comment type="caution">
    <text evidence="1">The sequence shown here is derived from an EMBL/GenBank/DDBJ whole genome shotgun (WGS) entry which is preliminary data.</text>
</comment>
<proteinExistence type="predicted"/>
<organism evidence="1 2">
    <name type="scientific">Caerostris extrusa</name>
    <name type="common">Bark spider</name>
    <name type="synonym">Caerostris bankana</name>
    <dbReference type="NCBI Taxonomy" id="172846"/>
    <lineage>
        <taxon>Eukaryota</taxon>
        <taxon>Metazoa</taxon>
        <taxon>Ecdysozoa</taxon>
        <taxon>Arthropoda</taxon>
        <taxon>Chelicerata</taxon>
        <taxon>Arachnida</taxon>
        <taxon>Araneae</taxon>
        <taxon>Araneomorphae</taxon>
        <taxon>Entelegynae</taxon>
        <taxon>Araneoidea</taxon>
        <taxon>Araneidae</taxon>
        <taxon>Caerostris</taxon>
    </lineage>
</organism>
<dbReference type="Proteomes" id="UP001054945">
    <property type="component" value="Unassembled WGS sequence"/>
</dbReference>
<reference evidence="1 2" key="1">
    <citation type="submission" date="2021-06" db="EMBL/GenBank/DDBJ databases">
        <title>Caerostris extrusa draft genome.</title>
        <authorList>
            <person name="Kono N."/>
            <person name="Arakawa K."/>
        </authorList>
    </citation>
    <scope>NUCLEOTIDE SEQUENCE [LARGE SCALE GENOMIC DNA]</scope>
</reference>
<sequence>MMFYTSISSPSGAYFLQFYLQSKRKTRKKQSPRRIAVSEKWEYLCIFFPSQSSRVKYSDFEQCISSPFDPEVLSEWVSEKMFFC</sequence>
<evidence type="ECO:0000313" key="1">
    <source>
        <dbReference type="EMBL" id="GIY22941.1"/>
    </source>
</evidence>
<protein>
    <submittedName>
        <fullName evidence="1">Uncharacterized protein</fullName>
    </submittedName>
</protein>
<dbReference type="EMBL" id="BPLR01008221">
    <property type="protein sequence ID" value="GIY22941.1"/>
    <property type="molecule type" value="Genomic_DNA"/>
</dbReference>